<accession>A0ABQ9VZM7</accession>
<evidence type="ECO:0000313" key="2">
    <source>
        <dbReference type="Proteomes" id="UP001266305"/>
    </source>
</evidence>
<sequence length="75" mass="8473">MERYVASGHELKRLQGVPPLWEELMLGTPAVQKGTFKPLLSGSVGTKDHKNKSRSWKRTSETWSVPSNFVIVCFL</sequence>
<evidence type="ECO:0000313" key="1">
    <source>
        <dbReference type="EMBL" id="KAK2114829.1"/>
    </source>
</evidence>
<dbReference type="Proteomes" id="UP001266305">
    <property type="component" value="Unassembled WGS sequence"/>
</dbReference>
<reference evidence="1 2" key="1">
    <citation type="submission" date="2023-05" db="EMBL/GenBank/DDBJ databases">
        <title>B98-5 Cell Line De Novo Hybrid Assembly: An Optical Mapping Approach.</title>
        <authorList>
            <person name="Kananen K."/>
            <person name="Auerbach J.A."/>
            <person name="Kautto E."/>
            <person name="Blachly J.S."/>
        </authorList>
    </citation>
    <scope>NUCLEOTIDE SEQUENCE [LARGE SCALE GENOMIC DNA]</scope>
    <source>
        <strain evidence="1">B95-8</strain>
        <tissue evidence="1">Cell line</tissue>
    </source>
</reference>
<gene>
    <name evidence="1" type="ORF">P7K49_009095</name>
</gene>
<dbReference type="EMBL" id="JASSZA010000004">
    <property type="protein sequence ID" value="KAK2114829.1"/>
    <property type="molecule type" value="Genomic_DNA"/>
</dbReference>
<protein>
    <submittedName>
        <fullName evidence="1">Uncharacterized protein</fullName>
    </submittedName>
</protein>
<keyword evidence="2" id="KW-1185">Reference proteome</keyword>
<comment type="caution">
    <text evidence="1">The sequence shown here is derived from an EMBL/GenBank/DDBJ whole genome shotgun (WGS) entry which is preliminary data.</text>
</comment>
<proteinExistence type="predicted"/>
<name>A0ABQ9VZM7_SAGOE</name>
<organism evidence="1 2">
    <name type="scientific">Saguinus oedipus</name>
    <name type="common">Cotton-top tamarin</name>
    <name type="synonym">Oedipomidas oedipus</name>
    <dbReference type="NCBI Taxonomy" id="9490"/>
    <lineage>
        <taxon>Eukaryota</taxon>
        <taxon>Metazoa</taxon>
        <taxon>Chordata</taxon>
        <taxon>Craniata</taxon>
        <taxon>Vertebrata</taxon>
        <taxon>Euteleostomi</taxon>
        <taxon>Mammalia</taxon>
        <taxon>Eutheria</taxon>
        <taxon>Euarchontoglires</taxon>
        <taxon>Primates</taxon>
        <taxon>Haplorrhini</taxon>
        <taxon>Platyrrhini</taxon>
        <taxon>Cebidae</taxon>
        <taxon>Callitrichinae</taxon>
        <taxon>Saguinus</taxon>
    </lineage>
</organism>